<keyword evidence="2" id="KW-1185">Reference proteome</keyword>
<evidence type="ECO:0000313" key="1">
    <source>
        <dbReference type="EMBL" id="KAK8133012.1"/>
    </source>
</evidence>
<dbReference type="Proteomes" id="UP001392437">
    <property type="component" value="Unassembled WGS sequence"/>
</dbReference>
<sequence length="83" mass="9769">MGLYMKWYYHQQVKGTPKDQNFKHSYSYAIISHTWLKNNQKTASKEVTTLERKTFPSDLKLGRLGKAGWRKVEEFCKLARSKG</sequence>
<comment type="caution">
    <text evidence="1">The sequence shown here is derived from an EMBL/GenBank/DDBJ whole genome shotgun (WGS) entry which is preliminary data.</text>
</comment>
<name>A0AAW0RDX6_9PEZI</name>
<gene>
    <name evidence="1" type="ORF">PG999_001185</name>
</gene>
<protein>
    <submittedName>
        <fullName evidence="1">Uncharacterized protein</fullName>
    </submittedName>
</protein>
<reference evidence="1 2" key="1">
    <citation type="submission" date="2023-01" db="EMBL/GenBank/DDBJ databases">
        <title>Analysis of 21 Apiospora genomes using comparative genomics revels a genus with tremendous synthesis potential of carbohydrate active enzymes and secondary metabolites.</title>
        <authorList>
            <person name="Sorensen T."/>
        </authorList>
    </citation>
    <scope>NUCLEOTIDE SEQUENCE [LARGE SCALE GENOMIC DNA]</scope>
    <source>
        <strain evidence="1 2">CBS 117206</strain>
    </source>
</reference>
<proteinExistence type="predicted"/>
<accession>A0AAW0RDX6</accession>
<dbReference type="AlphaFoldDB" id="A0AAW0RDX6"/>
<evidence type="ECO:0000313" key="2">
    <source>
        <dbReference type="Proteomes" id="UP001392437"/>
    </source>
</evidence>
<organism evidence="1 2">
    <name type="scientific">Apiospora kogelbergensis</name>
    <dbReference type="NCBI Taxonomy" id="1337665"/>
    <lineage>
        <taxon>Eukaryota</taxon>
        <taxon>Fungi</taxon>
        <taxon>Dikarya</taxon>
        <taxon>Ascomycota</taxon>
        <taxon>Pezizomycotina</taxon>
        <taxon>Sordariomycetes</taxon>
        <taxon>Xylariomycetidae</taxon>
        <taxon>Amphisphaeriales</taxon>
        <taxon>Apiosporaceae</taxon>
        <taxon>Apiospora</taxon>
    </lineage>
</organism>
<dbReference type="EMBL" id="JAQQWP010000001">
    <property type="protein sequence ID" value="KAK8133012.1"/>
    <property type="molecule type" value="Genomic_DNA"/>
</dbReference>